<protein>
    <submittedName>
        <fullName evidence="3">Beta-N-acetylglucosaminidase</fullName>
    </submittedName>
</protein>
<evidence type="ECO:0000313" key="3">
    <source>
        <dbReference type="EMBL" id="SDP03468.1"/>
    </source>
</evidence>
<dbReference type="Pfam" id="PF07538">
    <property type="entry name" value="ChW"/>
    <property type="match status" value="6"/>
</dbReference>
<keyword evidence="4" id="KW-1185">Reference proteome</keyword>
<dbReference type="Pfam" id="PF01832">
    <property type="entry name" value="Glucosaminidase"/>
    <property type="match status" value="1"/>
</dbReference>
<accession>A0A1H0PFM6</accession>
<organism evidence="3 4">
    <name type="scientific">Litchfieldia salsa</name>
    <dbReference type="NCBI Taxonomy" id="930152"/>
    <lineage>
        <taxon>Bacteria</taxon>
        <taxon>Bacillati</taxon>
        <taxon>Bacillota</taxon>
        <taxon>Bacilli</taxon>
        <taxon>Bacillales</taxon>
        <taxon>Bacillaceae</taxon>
        <taxon>Litchfieldia</taxon>
    </lineage>
</organism>
<dbReference type="SMART" id="SM00047">
    <property type="entry name" value="LYZ2"/>
    <property type="match status" value="1"/>
</dbReference>
<feature type="domain" description="Mannosyl-glycoprotein endo-beta-N-acetylglucosamidase-like" evidence="2">
    <location>
        <begin position="729"/>
        <end position="886"/>
    </location>
</feature>
<dbReference type="EMBL" id="FNJU01000001">
    <property type="protein sequence ID" value="SDP03468.1"/>
    <property type="molecule type" value="Genomic_DNA"/>
</dbReference>
<gene>
    <name evidence="3" type="ORF">SAMN05216565_101285</name>
</gene>
<feature type="chain" id="PRO_5039538607" evidence="1">
    <location>
        <begin position="26"/>
        <end position="895"/>
    </location>
</feature>
<evidence type="ECO:0000313" key="4">
    <source>
        <dbReference type="Proteomes" id="UP000199159"/>
    </source>
</evidence>
<evidence type="ECO:0000259" key="2">
    <source>
        <dbReference type="SMART" id="SM00047"/>
    </source>
</evidence>
<dbReference type="InterPro" id="IPR006637">
    <property type="entry name" value="ChW"/>
</dbReference>
<dbReference type="Gene3D" id="2.30.30.40">
    <property type="entry name" value="SH3 Domains"/>
    <property type="match status" value="1"/>
</dbReference>
<dbReference type="OrthoDB" id="9763643at2"/>
<name>A0A1H0PFM6_9BACI</name>
<dbReference type="SMART" id="SM00728">
    <property type="entry name" value="ChW"/>
    <property type="match status" value="6"/>
</dbReference>
<dbReference type="AlphaFoldDB" id="A0A1H0PFM6"/>
<dbReference type="GO" id="GO:0004040">
    <property type="term" value="F:amidase activity"/>
    <property type="evidence" value="ECO:0007669"/>
    <property type="project" value="InterPro"/>
</dbReference>
<dbReference type="Gene3D" id="1.10.530.10">
    <property type="match status" value="1"/>
</dbReference>
<proteinExistence type="predicted"/>
<dbReference type="InterPro" id="IPR002901">
    <property type="entry name" value="MGlyc_endo_b_GlcNAc-like_dom"/>
</dbReference>
<reference evidence="4" key="1">
    <citation type="submission" date="2016-10" db="EMBL/GenBank/DDBJ databases">
        <authorList>
            <person name="Varghese N."/>
            <person name="Submissions S."/>
        </authorList>
    </citation>
    <scope>NUCLEOTIDE SEQUENCE [LARGE SCALE GENOMIC DNA]</scope>
    <source>
        <strain evidence="4">IBRC-M10078</strain>
    </source>
</reference>
<sequence length="895" mass="98830">MKMVQKIFPLLICSLLMSLSFLSNIQMGYASENSQTNETNAESSYYLIHYNGEKQEIGFNEETKLLLTGWADDAKSTVSGAISGITNDQEEKILQVSQGLNELPITENMSIYYRVIVSGEYKTELVTSLELNEHSTVIEKNENGTSIEEQYTIDQYDTLIKNHELVYYVTDENSQKIMITSEEYDVINAVKETTSVPAVNQSSVDTESIKATAMPSVVYSTHVQNYGWLSTVSDGKMSGTSGESKRMEAIKISLKNSPYSGDITYKTHVQNYGWLSPVSNGALSGTSGESKRMEAIQINLTGDMAQYYDIYYRVHAQTYGWLGWAKNGQSAGTQGLSKRLEAIEVVLVQKGASAPGATDQAFILDPSVSYTTHVQGYGWLKPVSDGKMSGTSGQSKRLEAIKISLKNLPYSGAITYKTHIEKYGWLHAVSNGALSGTSGESKRMEAIQLSLTGEMAKYYDIYYRVHAQTYGWLDWAKNGQSAGTEALSKRLEAIEIVLVEKGGTAPGATTRPFVKPSLISTNIHYNLTLNEALNMQMKASTAPQTDKYRNDPGYVSSQYLEMYDGGSITGTSVNLRTSPILTSDDNIAVNVGLGTAFLVLDKNVTGDVFSDSTLWYKIEYKGQVLYVHSSLSKIHSRVGRVTADQLVIRAEKNATSHVYGSAPKGTLLTVLEEDPIGWFRVGVGAWRNAKAADVQAFLNPINFINDEKQRLQFMNLTKPSDVPVSTLDKYLSGKGILANQGKAFIDAGNIYGINEVYLMAHTLLETGHGTSTLAKGVLYNGKTVYNMYGIGAYDACPLECGAKTAYEKGWFTPYQAIVGGAAFISDKYLRGNNSYNIVQNTLYEMRWNPEMLSTNKVAGHQYATDIGWAAKQVNTMYELYKLEPYTIYLEIPVYK</sequence>
<dbReference type="STRING" id="930152.SAMN05216565_101285"/>
<feature type="signal peptide" evidence="1">
    <location>
        <begin position="1"/>
        <end position="25"/>
    </location>
</feature>
<dbReference type="Proteomes" id="UP000199159">
    <property type="component" value="Unassembled WGS sequence"/>
</dbReference>
<keyword evidence="1" id="KW-0732">Signal</keyword>
<evidence type="ECO:0000256" key="1">
    <source>
        <dbReference type="SAM" id="SignalP"/>
    </source>
</evidence>